<dbReference type="Proteomes" id="UP000284547">
    <property type="component" value="Unassembled WGS sequence"/>
</dbReference>
<accession>A0A411Z7S2</accession>
<dbReference type="InterPro" id="IPR007314">
    <property type="entry name" value="Cofac_haem-bd_dom"/>
</dbReference>
<evidence type="ECO:0000313" key="4">
    <source>
        <dbReference type="Proteomes" id="UP000284547"/>
    </source>
</evidence>
<proteinExistence type="predicted"/>
<keyword evidence="4" id="KW-1185">Reference proteome</keyword>
<feature type="signal peptide" evidence="1">
    <location>
        <begin position="1"/>
        <end position="26"/>
    </location>
</feature>
<dbReference type="AlphaFoldDB" id="A0A411Z7S2"/>
<dbReference type="OrthoDB" id="9795827at2"/>
<dbReference type="Gene3D" id="3.40.50.11550">
    <property type="match status" value="2"/>
</dbReference>
<dbReference type="EMBL" id="QWEY01000001">
    <property type="protein sequence ID" value="RGP39093.1"/>
    <property type="molecule type" value="Genomic_DNA"/>
</dbReference>
<evidence type="ECO:0000313" key="3">
    <source>
        <dbReference type="EMBL" id="RGP39093.1"/>
    </source>
</evidence>
<evidence type="ECO:0000259" key="2">
    <source>
        <dbReference type="Pfam" id="PF04187"/>
    </source>
</evidence>
<name>A0A411Z7S2_9RHOB</name>
<reference evidence="3 4" key="1">
    <citation type="submission" date="2018-08" db="EMBL/GenBank/DDBJ databases">
        <title>Flavobacterium tibetense sp. nov., isolated from a wetland YonghuCo on Tibetan Plateau.</title>
        <authorList>
            <person name="Phurbu D."/>
            <person name="Lu H."/>
            <person name="Xing P."/>
        </authorList>
    </citation>
    <scope>NUCLEOTIDE SEQUENCE [LARGE SCALE GENOMIC DNA]</scope>
    <source>
        <strain evidence="3 4">DJC</strain>
    </source>
</reference>
<sequence length="271" mass="28504">MRNLILTMSLAGAFVMGAAGFGAAMAAQIAAEGLDSLPPADVVVLGEVHDNPAHHFNQARAVFALTPKAVVWEQLSADAAARVPVDLGDMAAVARALGWDQSGWPDFEMYYPIFVAARDARHYGAEVPRDLARRSVSEGALAVMPDGPGLARALPESEQAAREAEQRTAHCDALPADLLPGMVQAQRLRDAYLAQAVLQALDEVGPPVAVITGSGHARTDWGVPAVLADAAPGLSVLSVGQMEGEAPAEAPFDLWLVTEAVEREDPCAVFR</sequence>
<dbReference type="SUPFAM" id="SSF159501">
    <property type="entry name" value="EreA/ChaN-like"/>
    <property type="match status" value="1"/>
</dbReference>
<dbReference type="Pfam" id="PF04187">
    <property type="entry name" value="Cofac_haem_bdg"/>
    <property type="match status" value="1"/>
</dbReference>
<evidence type="ECO:0000256" key="1">
    <source>
        <dbReference type="SAM" id="SignalP"/>
    </source>
</evidence>
<protein>
    <recommendedName>
        <fullName evidence="2">Haem-binding uptake Tiki superfamily ChaN domain-containing protein</fullName>
    </recommendedName>
</protein>
<dbReference type="CDD" id="cd14727">
    <property type="entry name" value="ChanN-like"/>
    <property type="match status" value="1"/>
</dbReference>
<organism evidence="3 4">
    <name type="scientific">Pseudotabrizicola alkalilacus</name>
    <dbReference type="NCBI Taxonomy" id="2305252"/>
    <lineage>
        <taxon>Bacteria</taxon>
        <taxon>Pseudomonadati</taxon>
        <taxon>Pseudomonadota</taxon>
        <taxon>Alphaproteobacteria</taxon>
        <taxon>Rhodobacterales</taxon>
        <taxon>Paracoccaceae</taxon>
        <taxon>Pseudotabrizicola</taxon>
    </lineage>
</organism>
<comment type="caution">
    <text evidence="3">The sequence shown here is derived from an EMBL/GenBank/DDBJ whole genome shotgun (WGS) entry which is preliminary data.</text>
</comment>
<gene>
    <name evidence="3" type="ORF">D1012_03005</name>
</gene>
<keyword evidence="1" id="KW-0732">Signal</keyword>
<feature type="chain" id="PRO_5019422715" description="Haem-binding uptake Tiki superfamily ChaN domain-containing protein" evidence="1">
    <location>
        <begin position="27"/>
        <end position="271"/>
    </location>
</feature>
<feature type="domain" description="Haem-binding uptake Tiki superfamily ChaN" evidence="2">
    <location>
        <begin position="35"/>
        <end position="227"/>
    </location>
</feature>